<gene>
    <name evidence="3" type="ORF">A3835_09720</name>
</gene>
<feature type="transmembrane region" description="Helical" evidence="2">
    <location>
        <begin position="15"/>
        <end position="32"/>
    </location>
</feature>
<keyword evidence="2" id="KW-1133">Transmembrane helix</keyword>
<keyword evidence="2" id="KW-0812">Transmembrane</keyword>
<evidence type="ECO:0000256" key="1">
    <source>
        <dbReference type="SAM" id="Coils"/>
    </source>
</evidence>
<name>A0A1X0U4K1_9BACT</name>
<protein>
    <recommendedName>
        <fullName evidence="5">Septum formation initiator</fullName>
    </recommendedName>
</protein>
<dbReference type="Proteomes" id="UP000192671">
    <property type="component" value="Unassembled WGS sequence"/>
</dbReference>
<keyword evidence="2" id="KW-0472">Membrane</keyword>
<evidence type="ECO:0008006" key="5">
    <source>
        <dbReference type="Google" id="ProtNLM"/>
    </source>
</evidence>
<evidence type="ECO:0000313" key="4">
    <source>
        <dbReference type="Proteomes" id="UP000192671"/>
    </source>
</evidence>
<evidence type="ECO:0000313" key="3">
    <source>
        <dbReference type="EMBL" id="ORI09472.1"/>
    </source>
</evidence>
<organism evidence="3 4">
    <name type="scientific">Campylobacter concisus</name>
    <dbReference type="NCBI Taxonomy" id="199"/>
    <lineage>
        <taxon>Bacteria</taxon>
        <taxon>Pseudomonadati</taxon>
        <taxon>Campylobacterota</taxon>
        <taxon>Epsilonproteobacteria</taxon>
        <taxon>Campylobacterales</taxon>
        <taxon>Campylobacteraceae</taxon>
        <taxon>Campylobacter</taxon>
    </lineage>
</organism>
<proteinExistence type="predicted"/>
<dbReference type="AlphaFoldDB" id="A0A1X0U4K1"/>
<comment type="caution">
    <text evidence="3">The sequence shown here is derived from an EMBL/GenBank/DDBJ whole genome shotgun (WGS) entry which is preliminary data.</text>
</comment>
<accession>A0A1X0U4K1</accession>
<dbReference type="EMBL" id="LVWL01000010">
    <property type="protein sequence ID" value="ORI09472.1"/>
    <property type="molecule type" value="Genomic_DNA"/>
</dbReference>
<feature type="coiled-coil region" evidence="1">
    <location>
        <begin position="64"/>
        <end position="91"/>
    </location>
</feature>
<reference evidence="3 4" key="1">
    <citation type="journal article" date="2017" name="Gene Rep">
        <title>The ribosomal RNA operon (rrn) of Campylobacter concisus supports molecular typing to genomospecies level.</title>
        <authorList>
            <person name="Huq M."/>
            <person name="Van T.T.H."/>
            <person name="Gurtler V."/>
            <person name="Elshagmani E."/>
            <person name="Allemailem K.S."/>
            <person name="Smooker P.M."/>
            <person name="Istivan T.S."/>
        </authorList>
    </citation>
    <scope>NUCLEOTIDE SEQUENCE [LARGE SCALE GENOMIC DNA]</scope>
    <source>
        <strain evidence="3 4">RCH 26</strain>
    </source>
</reference>
<keyword evidence="1" id="KW-0175">Coiled coil</keyword>
<sequence length="128" mass="14817">MFSLLNLSSLFGRGLLIHIFAYSILLLYISFLKGEVRNYDAKVSTLKAHLATEKEYTKNAFLIIDNQNLKIKQLKIDSEKISKENNILNQKLQKRFSTIETPKTDDCLSKLKFYDTLLLEFSDGNYSK</sequence>
<evidence type="ECO:0000256" key="2">
    <source>
        <dbReference type="SAM" id="Phobius"/>
    </source>
</evidence>